<proteinExistence type="predicted"/>
<comment type="caution">
    <text evidence="2">The sequence shown here is derived from an EMBL/GenBank/DDBJ whole genome shotgun (WGS) entry which is preliminary data.</text>
</comment>
<keyword evidence="1" id="KW-0472">Membrane</keyword>
<dbReference type="RefSeq" id="WP_112173747.1">
    <property type="nucleotide sequence ID" value="NZ_QEOB01000017.1"/>
</dbReference>
<accession>A0ABX5KJR3</accession>
<name>A0ABX5KJR3_9BURK</name>
<keyword evidence="3" id="KW-1185">Reference proteome</keyword>
<organism evidence="2 3">
    <name type="scientific">Paraburkholderia unamae</name>
    <dbReference type="NCBI Taxonomy" id="219649"/>
    <lineage>
        <taxon>Bacteria</taxon>
        <taxon>Pseudomonadati</taxon>
        <taxon>Pseudomonadota</taxon>
        <taxon>Betaproteobacteria</taxon>
        <taxon>Burkholderiales</taxon>
        <taxon>Burkholderiaceae</taxon>
        <taxon>Paraburkholderia</taxon>
    </lineage>
</organism>
<evidence type="ECO:0000256" key="1">
    <source>
        <dbReference type="SAM" id="Phobius"/>
    </source>
</evidence>
<keyword evidence="1" id="KW-0812">Transmembrane</keyword>
<evidence type="ECO:0000313" key="2">
    <source>
        <dbReference type="EMBL" id="PVX75693.1"/>
    </source>
</evidence>
<reference evidence="2 3" key="1">
    <citation type="submission" date="2018-05" db="EMBL/GenBank/DDBJ databases">
        <title>Genomic Encyclopedia of Type Strains, Phase IV (KMG-V): Genome sequencing to study the core and pangenomes of soil and plant-associated prokaryotes.</title>
        <authorList>
            <person name="Whitman W."/>
        </authorList>
    </citation>
    <scope>NUCLEOTIDE SEQUENCE [LARGE SCALE GENOMIC DNA]</scope>
    <source>
        <strain evidence="2 3">SCZa-39</strain>
    </source>
</reference>
<feature type="transmembrane region" description="Helical" evidence="1">
    <location>
        <begin position="21"/>
        <end position="42"/>
    </location>
</feature>
<keyword evidence="1" id="KW-1133">Transmembrane helix</keyword>
<dbReference type="Proteomes" id="UP000245712">
    <property type="component" value="Unassembled WGS sequence"/>
</dbReference>
<feature type="transmembrane region" description="Helical" evidence="1">
    <location>
        <begin position="48"/>
        <end position="65"/>
    </location>
</feature>
<gene>
    <name evidence="2" type="ORF">C7402_117105</name>
</gene>
<evidence type="ECO:0000313" key="3">
    <source>
        <dbReference type="Proteomes" id="UP000245712"/>
    </source>
</evidence>
<protein>
    <submittedName>
        <fullName evidence="2">Uncharacterized protein</fullName>
    </submittedName>
</protein>
<sequence>MKLYTSDNSELMEVTAINSNGTRLIVTGTIMGAMPVEAILTGTELRKIFALLGFRTILAALRIMFTK</sequence>
<dbReference type="EMBL" id="QEOB01000017">
    <property type="protein sequence ID" value="PVX75693.1"/>
    <property type="molecule type" value="Genomic_DNA"/>
</dbReference>